<organism evidence="1 2">
    <name type="scientific">Cetraspora pellucida</name>
    <dbReference type="NCBI Taxonomy" id="1433469"/>
    <lineage>
        <taxon>Eukaryota</taxon>
        <taxon>Fungi</taxon>
        <taxon>Fungi incertae sedis</taxon>
        <taxon>Mucoromycota</taxon>
        <taxon>Glomeromycotina</taxon>
        <taxon>Glomeromycetes</taxon>
        <taxon>Diversisporales</taxon>
        <taxon>Gigasporaceae</taxon>
        <taxon>Cetraspora</taxon>
    </lineage>
</organism>
<evidence type="ECO:0000313" key="2">
    <source>
        <dbReference type="Proteomes" id="UP000789366"/>
    </source>
</evidence>
<evidence type="ECO:0000313" key="1">
    <source>
        <dbReference type="EMBL" id="CAG8713964.1"/>
    </source>
</evidence>
<sequence length="129" mass="13821">SIKRQNHLKMNPKLLLTILFYLLASTDIVNSLKACTTTITVRKTETCTVAPTPTLSCPKKNEHPKPNNDKETVICTLTETTCITPCTPDTGPCNLTCTNTSTSASDSTCCSGLCVCYAPNGTGHCQPHS</sequence>
<comment type="caution">
    <text evidence="1">The sequence shown here is derived from an EMBL/GenBank/DDBJ whole genome shotgun (WGS) entry which is preliminary data.</text>
</comment>
<dbReference type="EMBL" id="CAJVPW010026909">
    <property type="protein sequence ID" value="CAG8713964.1"/>
    <property type="molecule type" value="Genomic_DNA"/>
</dbReference>
<keyword evidence="2" id="KW-1185">Reference proteome</keyword>
<accession>A0ACA9PL98</accession>
<dbReference type="Proteomes" id="UP000789366">
    <property type="component" value="Unassembled WGS sequence"/>
</dbReference>
<protein>
    <submittedName>
        <fullName evidence="1">15419_t:CDS:1</fullName>
    </submittedName>
</protein>
<feature type="non-terminal residue" evidence="1">
    <location>
        <position position="1"/>
    </location>
</feature>
<name>A0ACA9PL98_9GLOM</name>
<gene>
    <name evidence="1" type="ORF">SPELUC_LOCUS11992</name>
</gene>
<proteinExistence type="predicted"/>
<reference evidence="1" key="1">
    <citation type="submission" date="2021-06" db="EMBL/GenBank/DDBJ databases">
        <authorList>
            <person name="Kallberg Y."/>
            <person name="Tangrot J."/>
            <person name="Rosling A."/>
        </authorList>
    </citation>
    <scope>NUCLEOTIDE SEQUENCE</scope>
    <source>
        <strain evidence="1">28 12/20/2015</strain>
    </source>
</reference>